<gene>
    <name evidence="1" type="ORF">MMF98_00030</name>
</gene>
<keyword evidence="2" id="KW-1185">Reference proteome</keyword>
<comment type="caution">
    <text evidence="1">The sequence shown here is derived from an EMBL/GenBank/DDBJ whole genome shotgun (WGS) entry which is preliminary data.</text>
</comment>
<reference evidence="1" key="1">
    <citation type="submission" date="2022-03" db="EMBL/GenBank/DDBJ databases">
        <authorList>
            <person name="Woo C.Y."/>
        </authorList>
    </citation>
    <scope>NUCLEOTIDE SEQUENCE</scope>
    <source>
        <strain evidence="1">CYS-02</strain>
    </source>
</reference>
<accession>A0A9X1VQP5</accession>
<dbReference type="AlphaFoldDB" id="A0A9X1VQP5"/>
<evidence type="ECO:0000313" key="2">
    <source>
        <dbReference type="Proteomes" id="UP001139447"/>
    </source>
</evidence>
<sequence length="271" mass="31523">MSTETQHTADKVVQEYSRINETIMKFFWRQQWTIPMGAMLVSGILPSANHRKVPKTGRQLKNPNLPASPHQLRQARDVVERWIEDHTVDSIDGAEIAPTESTPLGFVIWCDEYYTSQPKSLSPSWLDYFLGLFKEPKKDAALVPAPILLVERAQELEKRDEDRSRTDRVSRKGSTGRVCLIENEIRIAQRESRRPLDPYEVYDMLKKLAQRKQSDGKPAYSRLRWSEREHLQQLGDTGWKNYSFKALQKFIDPQKKEKRTAQEQARRAKTA</sequence>
<dbReference type="RefSeq" id="WP_243302628.1">
    <property type="nucleotide sequence ID" value="NZ_JALGBI010000001.1"/>
</dbReference>
<organism evidence="1 2">
    <name type="scientific">Variovorax terrae</name>
    <dbReference type="NCBI Taxonomy" id="2923278"/>
    <lineage>
        <taxon>Bacteria</taxon>
        <taxon>Pseudomonadati</taxon>
        <taxon>Pseudomonadota</taxon>
        <taxon>Betaproteobacteria</taxon>
        <taxon>Burkholderiales</taxon>
        <taxon>Comamonadaceae</taxon>
        <taxon>Variovorax</taxon>
    </lineage>
</organism>
<dbReference type="Proteomes" id="UP001139447">
    <property type="component" value="Unassembled WGS sequence"/>
</dbReference>
<protein>
    <submittedName>
        <fullName evidence="1">Uncharacterized protein</fullName>
    </submittedName>
</protein>
<evidence type="ECO:0000313" key="1">
    <source>
        <dbReference type="EMBL" id="MCJ0761593.1"/>
    </source>
</evidence>
<dbReference type="EMBL" id="JALGBI010000001">
    <property type="protein sequence ID" value="MCJ0761593.1"/>
    <property type="molecule type" value="Genomic_DNA"/>
</dbReference>
<proteinExistence type="predicted"/>
<name>A0A9X1VQP5_9BURK</name>